<dbReference type="RefSeq" id="WP_200233656.1">
    <property type="nucleotide sequence ID" value="NZ_NRRV01000003.1"/>
</dbReference>
<dbReference type="CDD" id="cd07503">
    <property type="entry name" value="HAD_HisB-N"/>
    <property type="match status" value="1"/>
</dbReference>
<evidence type="ECO:0000256" key="2">
    <source>
        <dbReference type="ARBA" id="ARBA00022490"/>
    </source>
</evidence>
<dbReference type="PANTHER" id="PTHR42891:SF1">
    <property type="entry name" value="D-GLYCERO-BETA-D-MANNO-HEPTOSE-1,7-BISPHOSPHATE 7-PHOSPHATASE"/>
    <property type="match status" value="1"/>
</dbReference>
<comment type="similarity">
    <text evidence="7">Belongs to the gmhB family.</text>
</comment>
<evidence type="ECO:0000256" key="5">
    <source>
        <dbReference type="ARBA" id="ARBA00023277"/>
    </source>
</evidence>
<sequence length="179" mass="18963">MKLVILDRDGVVNEDSKDYIRSPNEIRPIPGSLEAIARLTQAGIHVAIATNQSGLARGLFDVDTLNRMHSLLCSRAAALGGRIDLIAFCPHGPDARCQCRKPEPGLLLSLARRFAVPLASTAFIGDSLRDLEAAERAGCQPLLVTTGNGARAVQSLPPSLQDVPVLADLRAAVDALLAP</sequence>
<dbReference type="NCBIfam" id="TIGR01662">
    <property type="entry name" value="HAD-SF-IIIA"/>
    <property type="match status" value="1"/>
</dbReference>
<protein>
    <recommendedName>
        <fullName evidence="6 7">D,D-heptose 1,7-bisphosphate phosphatase</fullName>
        <ecNumber evidence="7">3.1.3.-</ecNumber>
    </recommendedName>
</protein>
<comment type="subcellular location">
    <subcellularLocation>
        <location evidence="1 7">Cytoplasm</location>
    </subcellularLocation>
</comment>
<accession>A0ABS1CCC6</accession>
<dbReference type="NCBIfam" id="NF006506">
    <property type="entry name" value="PRK08942.1"/>
    <property type="match status" value="1"/>
</dbReference>
<proteinExistence type="inferred from homology"/>
<dbReference type="Pfam" id="PF13242">
    <property type="entry name" value="Hydrolase_like"/>
    <property type="match status" value="1"/>
</dbReference>
<reference evidence="8 9" key="1">
    <citation type="journal article" date="2020" name="Microorganisms">
        <title>Osmotic Adaptation and Compatible Solute Biosynthesis of Phototrophic Bacteria as Revealed from Genome Analyses.</title>
        <authorList>
            <person name="Imhoff J.F."/>
            <person name="Rahn T."/>
            <person name="Kunzel S."/>
            <person name="Keller A."/>
            <person name="Neulinger S.C."/>
        </authorList>
    </citation>
    <scope>NUCLEOTIDE SEQUENCE [LARGE SCALE GENOMIC DNA]</scope>
    <source>
        <strain evidence="8 9">DSM 6210</strain>
    </source>
</reference>
<dbReference type="InterPro" id="IPR006549">
    <property type="entry name" value="HAD-SF_hydro_IIIA"/>
</dbReference>
<evidence type="ECO:0000256" key="6">
    <source>
        <dbReference type="ARBA" id="ARBA00031828"/>
    </source>
</evidence>
<dbReference type="PANTHER" id="PTHR42891">
    <property type="entry name" value="D-GLYCERO-BETA-D-MANNO-HEPTOSE-1,7-BISPHOSPHATE 7-PHOSPHATASE"/>
    <property type="match status" value="1"/>
</dbReference>
<dbReference type="InterPro" id="IPR036412">
    <property type="entry name" value="HAD-like_sf"/>
</dbReference>
<keyword evidence="3" id="KW-0479">Metal-binding</keyword>
<dbReference type="InterPro" id="IPR023214">
    <property type="entry name" value="HAD_sf"/>
</dbReference>
<keyword evidence="9" id="KW-1185">Reference proteome</keyword>
<dbReference type="EC" id="3.1.3.-" evidence="7"/>
<dbReference type="InterPro" id="IPR004446">
    <property type="entry name" value="Heptose_bisP_phosphatase"/>
</dbReference>
<keyword evidence="2 7" id="KW-0963">Cytoplasm</keyword>
<dbReference type="Gene3D" id="3.40.50.1000">
    <property type="entry name" value="HAD superfamily/HAD-like"/>
    <property type="match status" value="1"/>
</dbReference>
<keyword evidence="5 7" id="KW-0119">Carbohydrate metabolism</keyword>
<evidence type="ECO:0000256" key="1">
    <source>
        <dbReference type="ARBA" id="ARBA00004496"/>
    </source>
</evidence>
<evidence type="ECO:0000256" key="7">
    <source>
        <dbReference type="PIRNR" id="PIRNR004682"/>
    </source>
</evidence>
<evidence type="ECO:0000256" key="4">
    <source>
        <dbReference type="ARBA" id="ARBA00022801"/>
    </source>
</evidence>
<name>A0ABS1CCC6_9GAMM</name>
<comment type="caution">
    <text evidence="8">The sequence shown here is derived from an EMBL/GenBank/DDBJ whole genome shotgun (WGS) entry which is preliminary data.</text>
</comment>
<organism evidence="8 9">
    <name type="scientific">Thiohalocapsa halophila</name>
    <dbReference type="NCBI Taxonomy" id="69359"/>
    <lineage>
        <taxon>Bacteria</taxon>
        <taxon>Pseudomonadati</taxon>
        <taxon>Pseudomonadota</taxon>
        <taxon>Gammaproteobacteria</taxon>
        <taxon>Chromatiales</taxon>
        <taxon>Chromatiaceae</taxon>
        <taxon>Thiohalocapsa</taxon>
    </lineage>
</organism>
<dbReference type="InterPro" id="IPR006543">
    <property type="entry name" value="Histidinol-phos"/>
</dbReference>
<keyword evidence="4 7" id="KW-0378">Hydrolase</keyword>
<evidence type="ECO:0000313" key="8">
    <source>
        <dbReference type="EMBL" id="MBK1629571.1"/>
    </source>
</evidence>
<dbReference type="Proteomes" id="UP000748752">
    <property type="component" value="Unassembled WGS sequence"/>
</dbReference>
<dbReference type="EMBL" id="NRRV01000003">
    <property type="protein sequence ID" value="MBK1629571.1"/>
    <property type="molecule type" value="Genomic_DNA"/>
</dbReference>
<dbReference type="SUPFAM" id="SSF56784">
    <property type="entry name" value="HAD-like"/>
    <property type="match status" value="1"/>
</dbReference>
<dbReference type="PIRSF" id="PIRSF004682">
    <property type="entry name" value="GmhB"/>
    <property type="match status" value="1"/>
</dbReference>
<evidence type="ECO:0000256" key="3">
    <source>
        <dbReference type="ARBA" id="ARBA00022723"/>
    </source>
</evidence>
<dbReference type="NCBIfam" id="TIGR01656">
    <property type="entry name" value="Histidinol-ppas"/>
    <property type="match status" value="1"/>
</dbReference>
<gene>
    <name evidence="8" type="ORF">CKO31_02210</name>
</gene>
<evidence type="ECO:0000313" key="9">
    <source>
        <dbReference type="Proteomes" id="UP000748752"/>
    </source>
</evidence>